<protein>
    <submittedName>
        <fullName evidence="4">Unannotated protein</fullName>
    </submittedName>
</protein>
<keyword evidence="2" id="KW-0472">Membrane</keyword>
<evidence type="ECO:0000313" key="4">
    <source>
        <dbReference type="EMBL" id="CAB4699477.1"/>
    </source>
</evidence>
<feature type="compositionally biased region" description="Basic and acidic residues" evidence="1">
    <location>
        <begin position="216"/>
        <end position="226"/>
    </location>
</feature>
<feature type="transmembrane region" description="Helical" evidence="2">
    <location>
        <begin position="122"/>
        <end position="141"/>
    </location>
</feature>
<dbReference type="EMBL" id="CAEZXM010000223">
    <property type="protein sequence ID" value="CAB4699477.1"/>
    <property type="molecule type" value="Genomic_DNA"/>
</dbReference>
<dbReference type="InterPro" id="IPR027383">
    <property type="entry name" value="Znf_put"/>
</dbReference>
<organism evidence="4">
    <name type="scientific">freshwater metagenome</name>
    <dbReference type="NCBI Taxonomy" id="449393"/>
    <lineage>
        <taxon>unclassified sequences</taxon>
        <taxon>metagenomes</taxon>
        <taxon>ecological metagenomes</taxon>
    </lineage>
</organism>
<accession>A0A6J6PL55</accession>
<gene>
    <name evidence="4" type="ORF">UFOPK2366_01193</name>
</gene>
<keyword evidence="2" id="KW-0812">Transmembrane</keyword>
<keyword evidence="2" id="KW-1133">Transmembrane helix</keyword>
<feature type="domain" description="Putative zinc-finger" evidence="3">
    <location>
        <begin position="12"/>
        <end position="46"/>
    </location>
</feature>
<evidence type="ECO:0000256" key="1">
    <source>
        <dbReference type="SAM" id="MobiDB-lite"/>
    </source>
</evidence>
<evidence type="ECO:0000256" key="2">
    <source>
        <dbReference type="SAM" id="Phobius"/>
    </source>
</evidence>
<reference evidence="4" key="1">
    <citation type="submission" date="2020-05" db="EMBL/GenBank/DDBJ databases">
        <authorList>
            <person name="Chiriac C."/>
            <person name="Salcher M."/>
            <person name="Ghai R."/>
            <person name="Kavagutti S V."/>
        </authorList>
    </citation>
    <scope>NUCLEOTIDE SEQUENCE</scope>
</reference>
<proteinExistence type="predicted"/>
<feature type="transmembrane region" description="Helical" evidence="2">
    <location>
        <begin position="148"/>
        <end position="169"/>
    </location>
</feature>
<sequence length="226" mass="24424">MARKWHYVFMQCDLWEEAISARADGEPDTIDARLLEAHLSGCVSCRTFAENIHVLRRAASVDLAASMPDLSAHVVKTARANDRGSVWWVLRLGLAVVSAQILVFSVPALLLGHSQGSNEHSARHLGSFAVAYAIGLMVVALRPAKARGMLPLTASLAGCLAVTAVIDIAQGRVPALTEFRHIPEVVGLVLVWVLATPKRFPSAPKKAGSPRLHLLAQHENHSQRTS</sequence>
<evidence type="ECO:0000259" key="3">
    <source>
        <dbReference type="Pfam" id="PF13490"/>
    </source>
</evidence>
<feature type="transmembrane region" description="Helical" evidence="2">
    <location>
        <begin position="86"/>
        <end position="110"/>
    </location>
</feature>
<dbReference type="AlphaFoldDB" id="A0A6J6PL55"/>
<name>A0A6J6PL55_9ZZZZ</name>
<dbReference type="Pfam" id="PF13490">
    <property type="entry name" value="zf-HC2"/>
    <property type="match status" value="1"/>
</dbReference>
<feature type="region of interest" description="Disordered" evidence="1">
    <location>
        <begin position="201"/>
        <end position="226"/>
    </location>
</feature>